<organism evidence="3 4">
    <name type="scientific">Methylomonas denitrificans</name>
    <dbReference type="NCBI Taxonomy" id="1538553"/>
    <lineage>
        <taxon>Bacteria</taxon>
        <taxon>Pseudomonadati</taxon>
        <taxon>Pseudomonadota</taxon>
        <taxon>Gammaproteobacteria</taxon>
        <taxon>Methylococcales</taxon>
        <taxon>Methylococcaceae</taxon>
        <taxon>Methylomonas</taxon>
    </lineage>
</organism>
<gene>
    <name evidence="3" type="ORF">JT25_017940</name>
</gene>
<dbReference type="KEGG" id="mdn:JT25_017940"/>
<dbReference type="AlphaFoldDB" id="A0A126T8E3"/>
<evidence type="ECO:0000313" key="3">
    <source>
        <dbReference type="EMBL" id="AMK78346.1"/>
    </source>
</evidence>
<name>A0A126T8E3_9GAMM</name>
<feature type="coiled-coil region" evidence="1">
    <location>
        <begin position="36"/>
        <end position="143"/>
    </location>
</feature>
<reference evidence="3 4" key="1">
    <citation type="journal article" date="2015" name="Environ. Microbiol.">
        <title>Methane oxidation coupled to nitrate reduction under hypoxia by the Gammaproteobacterium Methylomonas denitrificans, sp. nov. type strain FJG1.</title>
        <authorList>
            <person name="Kits K.D."/>
            <person name="Klotz M.G."/>
            <person name="Stein L.Y."/>
        </authorList>
    </citation>
    <scope>NUCLEOTIDE SEQUENCE [LARGE SCALE GENOMIC DNA]</scope>
    <source>
        <strain evidence="3 4">FJG1</strain>
    </source>
</reference>
<feature type="signal peptide" evidence="2">
    <location>
        <begin position="1"/>
        <end position="24"/>
    </location>
</feature>
<proteinExistence type="predicted"/>
<keyword evidence="1" id="KW-0175">Coiled coil</keyword>
<evidence type="ECO:0000256" key="1">
    <source>
        <dbReference type="SAM" id="Coils"/>
    </source>
</evidence>
<dbReference type="OrthoDB" id="5573924at2"/>
<protein>
    <recommendedName>
        <fullName evidence="5">DNA repair protein</fullName>
    </recommendedName>
</protein>
<evidence type="ECO:0008006" key="5">
    <source>
        <dbReference type="Google" id="ProtNLM"/>
    </source>
</evidence>
<sequence>MRQTIKLNALVLFMLSVASANLHAAPREAGKSDAAVLKLQAMVKSLTAERDAAKAESAKLSEELQELEQLKKAHSAAVAAKEQISSELSAQRNSNGEVRERLEKANARLSELIEKHKEVSQAKAELQTQLATLNATKQATEQQLSVCDTHNVKLYEAAKELLERYENKGALASVLQNEALLQFNSVEMETIVQEYEDKLNAGKYQKQSEADSAVIPASSQ</sequence>
<dbReference type="STRING" id="1538553.JT25_017940"/>
<evidence type="ECO:0000313" key="4">
    <source>
        <dbReference type="Proteomes" id="UP000030512"/>
    </source>
</evidence>
<accession>A0A126T8E3</accession>
<feature type="chain" id="PRO_5007797846" description="DNA repair protein" evidence="2">
    <location>
        <begin position="25"/>
        <end position="220"/>
    </location>
</feature>
<keyword evidence="2" id="KW-0732">Signal</keyword>
<keyword evidence="4" id="KW-1185">Reference proteome</keyword>
<evidence type="ECO:0000256" key="2">
    <source>
        <dbReference type="SAM" id="SignalP"/>
    </source>
</evidence>
<dbReference type="Proteomes" id="UP000030512">
    <property type="component" value="Chromosome"/>
</dbReference>
<dbReference type="EMBL" id="CP014476">
    <property type="protein sequence ID" value="AMK78346.1"/>
    <property type="molecule type" value="Genomic_DNA"/>
</dbReference>